<name>A0A8H7A7I1_9EURO</name>
<keyword evidence="2" id="KW-1185">Reference proteome</keyword>
<dbReference type="AlphaFoldDB" id="A0A8H7A7I1"/>
<dbReference type="Proteomes" id="UP000606974">
    <property type="component" value="Unassembled WGS sequence"/>
</dbReference>
<comment type="caution">
    <text evidence="1">The sequence shown here is derived from an EMBL/GenBank/DDBJ whole genome shotgun (WGS) entry which is preliminary data.</text>
</comment>
<evidence type="ECO:0000313" key="1">
    <source>
        <dbReference type="EMBL" id="KAF7502384.1"/>
    </source>
</evidence>
<organism evidence="1 2">
    <name type="scientific">Endocarpon pusillum</name>
    <dbReference type="NCBI Taxonomy" id="364733"/>
    <lineage>
        <taxon>Eukaryota</taxon>
        <taxon>Fungi</taxon>
        <taxon>Dikarya</taxon>
        <taxon>Ascomycota</taxon>
        <taxon>Pezizomycotina</taxon>
        <taxon>Eurotiomycetes</taxon>
        <taxon>Chaetothyriomycetidae</taxon>
        <taxon>Verrucariales</taxon>
        <taxon>Verrucariaceae</taxon>
        <taxon>Endocarpon</taxon>
    </lineage>
</organism>
<dbReference type="EMBL" id="JAACFV010000260">
    <property type="protein sequence ID" value="KAF7502384.1"/>
    <property type="molecule type" value="Genomic_DNA"/>
</dbReference>
<reference evidence="1" key="1">
    <citation type="submission" date="2020-02" db="EMBL/GenBank/DDBJ databases">
        <authorList>
            <person name="Palmer J.M."/>
        </authorList>
    </citation>
    <scope>NUCLEOTIDE SEQUENCE</scope>
    <source>
        <strain evidence="1">EPUS1.4</strain>
        <tissue evidence="1">Thallus</tissue>
    </source>
</reference>
<accession>A0A8H7A7I1</accession>
<sequence>MPPTQPPDPPNDSIEATGYAIKDKVYFLLYGKWRIGEIQDHGGSSEESGRYLIQEESSRQIYKIAACDMRKRGNV</sequence>
<protein>
    <submittedName>
        <fullName evidence="1">Uncharacterized protein</fullName>
    </submittedName>
</protein>
<gene>
    <name evidence="1" type="ORF">GJ744_005962</name>
</gene>
<proteinExistence type="predicted"/>
<dbReference type="OrthoDB" id="10411910at2759"/>
<evidence type="ECO:0000313" key="2">
    <source>
        <dbReference type="Proteomes" id="UP000606974"/>
    </source>
</evidence>